<dbReference type="KEGG" id="dpx:DAPPUDRAFT_347779"/>
<keyword evidence="4" id="KW-0732">Signal</keyword>
<dbReference type="GO" id="GO:0016485">
    <property type="term" value="P:protein processing"/>
    <property type="evidence" value="ECO:0007669"/>
    <property type="project" value="UniProtKB-ARBA"/>
</dbReference>
<evidence type="ECO:0000256" key="3">
    <source>
        <dbReference type="ARBA" id="ARBA00023157"/>
    </source>
</evidence>
<keyword evidence="2" id="KW-0964">Secreted</keyword>
<proteinExistence type="predicted"/>
<dbReference type="InterPro" id="IPR001314">
    <property type="entry name" value="Peptidase_S1A"/>
</dbReference>
<dbReference type="SUPFAM" id="SSF50494">
    <property type="entry name" value="Trypsin-like serine proteases"/>
    <property type="match status" value="1"/>
</dbReference>
<dbReference type="Pfam" id="PF00089">
    <property type="entry name" value="Trypsin"/>
    <property type="match status" value="1"/>
</dbReference>
<dbReference type="PRINTS" id="PR00722">
    <property type="entry name" value="CHYMOTRYPSIN"/>
</dbReference>
<keyword evidence="3" id="KW-1015">Disulfide bond</keyword>
<keyword evidence="7" id="KW-1185">Reference proteome</keyword>
<name>E9GYN1_DAPPU</name>
<dbReference type="FunCoup" id="E9GYN1">
    <property type="interactions" value="69"/>
</dbReference>
<keyword evidence="6" id="KW-0378">Hydrolase</keyword>
<dbReference type="STRING" id="6669.E9GYN1"/>
<dbReference type="MEROPS" id="S01.035"/>
<dbReference type="CDD" id="cd00190">
    <property type="entry name" value="Tryp_SPc"/>
    <property type="match status" value="1"/>
</dbReference>
<sequence>MKIYLVLLTVFTVTTTASSLARFPLSVFLDTELIRTKRDGRIIGGADAKEGEFPWMVSLQRNGFFGRSHFCAGSIADARSIITAAHCLEELHPIGVWAVAGEHRLDLVSGFEQELRAAQFVLHEEYDPDYLRNDIGIIRLNGAFVFNSFLKQVKLPRSGYFTFPDTAVTVAGWGTTKEGGNLSNVLLKTTVPVVSDEDCRLIYGAGLIVDSMLCAGYTSGGYDSCQGDSGGQLMLGDKTLVGIVSWGKGCGQPDYPGVYTEVSAYIGWINMKLSTAEASNNRNIS</sequence>
<evidence type="ECO:0000256" key="4">
    <source>
        <dbReference type="SAM" id="SignalP"/>
    </source>
</evidence>
<dbReference type="OrthoDB" id="10059102at2759"/>
<dbReference type="InterPro" id="IPR018114">
    <property type="entry name" value="TRYPSIN_HIS"/>
</dbReference>
<accession>E9GYN1</accession>
<organism evidence="6 7">
    <name type="scientific">Daphnia pulex</name>
    <name type="common">Water flea</name>
    <dbReference type="NCBI Taxonomy" id="6669"/>
    <lineage>
        <taxon>Eukaryota</taxon>
        <taxon>Metazoa</taxon>
        <taxon>Ecdysozoa</taxon>
        <taxon>Arthropoda</taxon>
        <taxon>Crustacea</taxon>
        <taxon>Branchiopoda</taxon>
        <taxon>Diplostraca</taxon>
        <taxon>Cladocera</taxon>
        <taxon>Anomopoda</taxon>
        <taxon>Daphniidae</taxon>
        <taxon>Daphnia</taxon>
    </lineage>
</organism>
<evidence type="ECO:0000259" key="5">
    <source>
        <dbReference type="PROSITE" id="PS50240"/>
    </source>
</evidence>
<dbReference type="FunFam" id="2.40.10.10:FF:000047">
    <property type="entry name" value="Trypsin eta"/>
    <property type="match status" value="1"/>
</dbReference>
<dbReference type="InterPro" id="IPR009003">
    <property type="entry name" value="Peptidase_S1_PA"/>
</dbReference>
<dbReference type="InParanoid" id="E9GYN1"/>
<evidence type="ECO:0000313" key="7">
    <source>
        <dbReference type="Proteomes" id="UP000000305"/>
    </source>
</evidence>
<dbReference type="PANTHER" id="PTHR24252">
    <property type="entry name" value="ACROSIN-RELATED"/>
    <property type="match status" value="1"/>
</dbReference>
<dbReference type="EC" id="3.4.21.4" evidence="6"/>
<dbReference type="SMART" id="SM00020">
    <property type="entry name" value="Tryp_SPc"/>
    <property type="match status" value="1"/>
</dbReference>
<dbReference type="GO" id="GO:0005576">
    <property type="term" value="C:extracellular region"/>
    <property type="evidence" value="ECO:0007669"/>
    <property type="project" value="UniProtKB-SubCell"/>
</dbReference>
<comment type="subcellular location">
    <subcellularLocation>
        <location evidence="1">Secreted</location>
    </subcellularLocation>
</comment>
<evidence type="ECO:0000256" key="2">
    <source>
        <dbReference type="ARBA" id="ARBA00022525"/>
    </source>
</evidence>
<dbReference type="PROSITE" id="PS00134">
    <property type="entry name" value="TRYPSIN_HIS"/>
    <property type="match status" value="1"/>
</dbReference>
<dbReference type="Gene3D" id="2.40.10.10">
    <property type="entry name" value="Trypsin-like serine proteases"/>
    <property type="match status" value="2"/>
</dbReference>
<dbReference type="InterPro" id="IPR043504">
    <property type="entry name" value="Peptidase_S1_PA_chymotrypsin"/>
</dbReference>
<protein>
    <submittedName>
        <fullName evidence="6">Trypsin</fullName>
        <ecNumber evidence="6">3.4.21.4</ecNumber>
    </submittedName>
</protein>
<dbReference type="Proteomes" id="UP000000305">
    <property type="component" value="Unassembled WGS sequence"/>
</dbReference>
<dbReference type="EMBL" id="GL732575">
    <property type="protein sequence ID" value="EFX75427.1"/>
    <property type="molecule type" value="Genomic_DNA"/>
</dbReference>
<dbReference type="PROSITE" id="PS50240">
    <property type="entry name" value="TRYPSIN_DOM"/>
    <property type="match status" value="1"/>
</dbReference>
<feature type="chain" id="PRO_5003237857" evidence="4">
    <location>
        <begin position="18"/>
        <end position="285"/>
    </location>
</feature>
<feature type="signal peptide" evidence="4">
    <location>
        <begin position="1"/>
        <end position="17"/>
    </location>
</feature>
<feature type="domain" description="Peptidase S1" evidence="5">
    <location>
        <begin position="42"/>
        <end position="274"/>
    </location>
</feature>
<dbReference type="AlphaFoldDB" id="E9GYN1"/>
<evidence type="ECO:0000256" key="1">
    <source>
        <dbReference type="ARBA" id="ARBA00004613"/>
    </source>
</evidence>
<dbReference type="HOGENOM" id="CLU_006842_7_0_1"/>
<dbReference type="GO" id="GO:0004252">
    <property type="term" value="F:serine-type endopeptidase activity"/>
    <property type="evidence" value="ECO:0000318"/>
    <property type="project" value="GO_Central"/>
</dbReference>
<dbReference type="eggNOG" id="KOG3627">
    <property type="taxonomic scope" value="Eukaryota"/>
</dbReference>
<dbReference type="PANTHER" id="PTHR24252:SF7">
    <property type="entry name" value="HYALIN"/>
    <property type="match status" value="1"/>
</dbReference>
<dbReference type="InterPro" id="IPR001254">
    <property type="entry name" value="Trypsin_dom"/>
</dbReference>
<evidence type="ECO:0000313" key="6">
    <source>
        <dbReference type="EMBL" id="EFX75427.1"/>
    </source>
</evidence>
<reference evidence="6 7" key="1">
    <citation type="journal article" date="2011" name="Science">
        <title>The ecoresponsive genome of Daphnia pulex.</title>
        <authorList>
            <person name="Colbourne J.K."/>
            <person name="Pfrender M.E."/>
            <person name="Gilbert D."/>
            <person name="Thomas W.K."/>
            <person name="Tucker A."/>
            <person name="Oakley T.H."/>
            <person name="Tokishita S."/>
            <person name="Aerts A."/>
            <person name="Arnold G.J."/>
            <person name="Basu M.K."/>
            <person name="Bauer D.J."/>
            <person name="Caceres C.E."/>
            <person name="Carmel L."/>
            <person name="Casola C."/>
            <person name="Choi J.H."/>
            <person name="Detter J.C."/>
            <person name="Dong Q."/>
            <person name="Dusheyko S."/>
            <person name="Eads B.D."/>
            <person name="Frohlich T."/>
            <person name="Geiler-Samerotte K.A."/>
            <person name="Gerlach D."/>
            <person name="Hatcher P."/>
            <person name="Jogdeo S."/>
            <person name="Krijgsveld J."/>
            <person name="Kriventseva E.V."/>
            <person name="Kultz D."/>
            <person name="Laforsch C."/>
            <person name="Lindquist E."/>
            <person name="Lopez J."/>
            <person name="Manak J.R."/>
            <person name="Muller J."/>
            <person name="Pangilinan J."/>
            <person name="Patwardhan R.P."/>
            <person name="Pitluck S."/>
            <person name="Pritham E.J."/>
            <person name="Rechtsteiner A."/>
            <person name="Rho M."/>
            <person name="Rogozin I.B."/>
            <person name="Sakarya O."/>
            <person name="Salamov A."/>
            <person name="Schaack S."/>
            <person name="Shapiro H."/>
            <person name="Shiga Y."/>
            <person name="Skalitzky C."/>
            <person name="Smith Z."/>
            <person name="Souvorov A."/>
            <person name="Sung W."/>
            <person name="Tang Z."/>
            <person name="Tsuchiya D."/>
            <person name="Tu H."/>
            <person name="Vos H."/>
            <person name="Wang M."/>
            <person name="Wolf Y.I."/>
            <person name="Yamagata H."/>
            <person name="Yamada T."/>
            <person name="Ye Y."/>
            <person name="Shaw J.R."/>
            <person name="Andrews J."/>
            <person name="Crease T.J."/>
            <person name="Tang H."/>
            <person name="Lucas S.M."/>
            <person name="Robertson H.M."/>
            <person name="Bork P."/>
            <person name="Koonin E.V."/>
            <person name="Zdobnov E.M."/>
            <person name="Grigoriev I.V."/>
            <person name="Lynch M."/>
            <person name="Boore J.L."/>
        </authorList>
    </citation>
    <scope>NUCLEOTIDE SEQUENCE [LARGE SCALE GENOMIC DNA]</scope>
</reference>
<gene>
    <name evidence="6" type="primary">TRY2</name>
    <name evidence="6" type="ORF">DAPPUDRAFT_347779</name>
</gene>